<evidence type="ECO:0000256" key="1">
    <source>
        <dbReference type="ARBA" id="ARBA00023284"/>
    </source>
</evidence>
<evidence type="ECO:0000313" key="3">
    <source>
        <dbReference type="Proteomes" id="UP001295444"/>
    </source>
</evidence>
<gene>
    <name evidence="2" type="ORF">PECUL_23A000411</name>
</gene>
<dbReference type="NCBIfam" id="TIGR02174">
    <property type="entry name" value="CXXU_selWTH"/>
    <property type="match status" value="1"/>
</dbReference>
<dbReference type="EMBL" id="OW240914">
    <property type="protein sequence ID" value="CAH2274054.1"/>
    <property type="molecule type" value="Genomic_DNA"/>
</dbReference>
<dbReference type="InterPro" id="IPR011893">
    <property type="entry name" value="Selenoprotein_Rdx-typ"/>
</dbReference>
<sequence length="52" mass="5809">SFEVKVNDQLIFSKLECGGFPYAEDIVATLKKMRDGKGAEKVTRNKKSCSIQ</sequence>
<evidence type="ECO:0008006" key="4">
    <source>
        <dbReference type="Google" id="ProtNLM"/>
    </source>
</evidence>
<organism evidence="2 3">
    <name type="scientific">Pelobates cultripes</name>
    <name type="common">Western spadefoot toad</name>
    <dbReference type="NCBI Taxonomy" id="61616"/>
    <lineage>
        <taxon>Eukaryota</taxon>
        <taxon>Metazoa</taxon>
        <taxon>Chordata</taxon>
        <taxon>Craniata</taxon>
        <taxon>Vertebrata</taxon>
        <taxon>Euteleostomi</taxon>
        <taxon>Amphibia</taxon>
        <taxon>Batrachia</taxon>
        <taxon>Anura</taxon>
        <taxon>Pelobatoidea</taxon>
        <taxon>Pelobatidae</taxon>
        <taxon>Pelobates</taxon>
    </lineage>
</organism>
<proteinExistence type="predicted"/>
<keyword evidence="3" id="KW-1185">Reference proteome</keyword>
<evidence type="ECO:0000313" key="2">
    <source>
        <dbReference type="EMBL" id="CAH2274054.1"/>
    </source>
</evidence>
<dbReference type="SUPFAM" id="SSF52833">
    <property type="entry name" value="Thioredoxin-like"/>
    <property type="match status" value="1"/>
</dbReference>
<dbReference type="Gene3D" id="3.40.30.10">
    <property type="entry name" value="Glutaredoxin"/>
    <property type="match status" value="1"/>
</dbReference>
<dbReference type="AlphaFoldDB" id="A0AAD1RLI9"/>
<dbReference type="Pfam" id="PF10262">
    <property type="entry name" value="Rdx"/>
    <property type="match status" value="1"/>
</dbReference>
<name>A0AAD1RLI9_PELCU</name>
<protein>
    <recommendedName>
        <fullName evidence="4">Migration and invasion enhancer 1</fullName>
    </recommendedName>
</protein>
<reference evidence="2" key="1">
    <citation type="submission" date="2022-03" db="EMBL/GenBank/DDBJ databases">
        <authorList>
            <person name="Alioto T."/>
            <person name="Alioto T."/>
            <person name="Gomez Garrido J."/>
        </authorList>
    </citation>
    <scope>NUCLEOTIDE SEQUENCE</scope>
</reference>
<feature type="non-terminal residue" evidence="2">
    <location>
        <position position="1"/>
    </location>
</feature>
<dbReference type="InterPro" id="IPR036249">
    <property type="entry name" value="Thioredoxin-like_sf"/>
</dbReference>
<keyword evidence="1" id="KW-0676">Redox-active center</keyword>
<accession>A0AAD1RLI9</accession>
<dbReference type="Proteomes" id="UP001295444">
    <property type="component" value="Chromosome 03"/>
</dbReference>